<feature type="region of interest" description="Disordered" evidence="1">
    <location>
        <begin position="159"/>
        <end position="191"/>
    </location>
</feature>
<organism evidence="3 4">
    <name type="scientific">Chlorella vulgaris</name>
    <name type="common">Green alga</name>
    <dbReference type="NCBI Taxonomy" id="3077"/>
    <lineage>
        <taxon>Eukaryota</taxon>
        <taxon>Viridiplantae</taxon>
        <taxon>Chlorophyta</taxon>
        <taxon>core chlorophytes</taxon>
        <taxon>Trebouxiophyceae</taxon>
        <taxon>Chlorellales</taxon>
        <taxon>Chlorellaceae</taxon>
        <taxon>Chlorella clade</taxon>
        <taxon>Chlorella</taxon>
    </lineage>
</organism>
<protein>
    <submittedName>
        <fullName evidence="3">Uncharacterized protein</fullName>
    </submittedName>
</protein>
<dbReference type="Pfam" id="PF04342">
    <property type="entry name" value="DMT_6"/>
    <property type="match status" value="1"/>
</dbReference>
<dbReference type="Proteomes" id="UP001055712">
    <property type="component" value="Unassembled WGS sequence"/>
</dbReference>
<feature type="compositionally biased region" description="Pro residues" evidence="1">
    <location>
        <begin position="128"/>
        <end position="142"/>
    </location>
</feature>
<keyword evidence="2" id="KW-0472">Membrane</keyword>
<proteinExistence type="predicted"/>
<evidence type="ECO:0000313" key="4">
    <source>
        <dbReference type="Proteomes" id="UP001055712"/>
    </source>
</evidence>
<dbReference type="PANTHER" id="PTHR38482:SF1">
    <property type="entry name" value="DMT FAMILY PROTEIN"/>
    <property type="match status" value="1"/>
</dbReference>
<reference evidence="3" key="2">
    <citation type="submission" date="2020-11" db="EMBL/GenBank/DDBJ databases">
        <authorList>
            <person name="Cecchin M."/>
            <person name="Marcolungo L."/>
            <person name="Rossato M."/>
            <person name="Girolomoni L."/>
            <person name="Cosentino E."/>
            <person name="Cuine S."/>
            <person name="Li-Beisson Y."/>
            <person name="Delledonne M."/>
            <person name="Ballottari M."/>
        </authorList>
    </citation>
    <scope>NUCLEOTIDE SEQUENCE</scope>
    <source>
        <strain evidence="3">211/11P</strain>
        <tissue evidence="3">Whole cell</tissue>
    </source>
</reference>
<evidence type="ECO:0000256" key="2">
    <source>
        <dbReference type="SAM" id="Phobius"/>
    </source>
</evidence>
<evidence type="ECO:0000256" key="1">
    <source>
        <dbReference type="SAM" id="MobiDB-lite"/>
    </source>
</evidence>
<feature type="transmembrane region" description="Helical" evidence="2">
    <location>
        <begin position="77"/>
        <end position="95"/>
    </location>
</feature>
<gene>
    <name evidence="3" type="ORF">D9Q98_003289</name>
</gene>
<keyword evidence="2" id="KW-0812">Transmembrane</keyword>
<evidence type="ECO:0000313" key="3">
    <source>
        <dbReference type="EMBL" id="KAI3433477.1"/>
    </source>
</evidence>
<feature type="region of interest" description="Disordered" evidence="1">
    <location>
        <begin position="218"/>
        <end position="302"/>
    </location>
</feature>
<dbReference type="PANTHER" id="PTHR38482">
    <property type="entry name" value="DMT FAMILY PROTEIN"/>
    <property type="match status" value="1"/>
</dbReference>
<dbReference type="OrthoDB" id="10266989at2759"/>
<name>A0A9D4TSG7_CHLVU</name>
<accession>A0A9D4TSG7</accession>
<dbReference type="InterPro" id="IPR007437">
    <property type="entry name" value="DUF486"/>
</dbReference>
<sequence length="302" mass="31576">MTSAAVHGVGAILLLCCSNAFMTTAWYLHLKFKSWSIIKAIFISWAIAFGEYCLQVPANRMGHFSHGGPFTAPQLKIIQEFISLTAFAIFSVAILKEKLRWVDLGAFILICSGVALGMVGKPADQQALPPPPPPQLEAPAPEPGGRRLLLMQPWLAIKGGKRSSSNHSTGTGTGSEVQESPPSEPAGLPHGALHATHMLRGTPSAQVLVAGDAAVHIASSQQDVRRRDPTPDVEAGSGRDSAGEEAPATQDVRRRDPTPDVEAGSATDGAGEEAPVTQGAVDAEGLGGAGSAAQEVDVRSER</sequence>
<feature type="transmembrane region" description="Helical" evidence="2">
    <location>
        <begin position="6"/>
        <end position="28"/>
    </location>
</feature>
<feature type="transmembrane region" description="Helical" evidence="2">
    <location>
        <begin position="40"/>
        <end position="57"/>
    </location>
</feature>
<feature type="region of interest" description="Disordered" evidence="1">
    <location>
        <begin position="124"/>
        <end position="144"/>
    </location>
</feature>
<dbReference type="AlphaFoldDB" id="A0A9D4TSG7"/>
<comment type="caution">
    <text evidence="3">The sequence shown here is derived from an EMBL/GenBank/DDBJ whole genome shotgun (WGS) entry which is preliminary data.</text>
</comment>
<reference evidence="3" key="1">
    <citation type="journal article" date="2019" name="Plant J.">
        <title>Chlorella vulgaris genome assembly and annotation reveals the molecular basis for metabolic acclimation to high light conditions.</title>
        <authorList>
            <person name="Cecchin M."/>
            <person name="Marcolungo L."/>
            <person name="Rossato M."/>
            <person name="Girolomoni L."/>
            <person name="Cosentino E."/>
            <person name="Cuine S."/>
            <person name="Li-Beisson Y."/>
            <person name="Delledonne M."/>
            <person name="Ballottari M."/>
        </authorList>
    </citation>
    <scope>NUCLEOTIDE SEQUENCE</scope>
    <source>
        <strain evidence="3">211/11P</strain>
    </source>
</reference>
<keyword evidence="4" id="KW-1185">Reference proteome</keyword>
<feature type="transmembrane region" description="Helical" evidence="2">
    <location>
        <begin position="102"/>
        <end position="120"/>
    </location>
</feature>
<keyword evidence="2" id="KW-1133">Transmembrane helix</keyword>
<dbReference type="EMBL" id="SIDB01000004">
    <property type="protein sequence ID" value="KAI3433477.1"/>
    <property type="molecule type" value="Genomic_DNA"/>
</dbReference>